<comment type="catalytic activity">
    <reaction evidence="8">
        <text>RNA(n) + a ribonucleoside 5'-triphosphate = RNA(n+1) + diphosphate</text>
        <dbReference type="Rhea" id="RHEA:21248"/>
        <dbReference type="Rhea" id="RHEA-COMP:14527"/>
        <dbReference type="Rhea" id="RHEA-COMP:17342"/>
        <dbReference type="ChEBI" id="CHEBI:33019"/>
        <dbReference type="ChEBI" id="CHEBI:61557"/>
        <dbReference type="ChEBI" id="CHEBI:140395"/>
        <dbReference type="EC" id="2.7.7.48"/>
    </reaction>
</comment>
<evidence type="ECO:0000256" key="1">
    <source>
        <dbReference type="ARBA" id="ARBA00012494"/>
    </source>
</evidence>
<evidence type="ECO:0000256" key="4">
    <source>
        <dbReference type="ARBA" id="ARBA00022695"/>
    </source>
</evidence>
<keyword evidence="2 11" id="KW-0696">RNA-directed RNA polymerase</keyword>
<evidence type="ECO:0000256" key="8">
    <source>
        <dbReference type="ARBA" id="ARBA00048744"/>
    </source>
</evidence>
<keyword evidence="9" id="KW-0479">Metal-binding</keyword>
<evidence type="ECO:0000313" key="11">
    <source>
        <dbReference type="EMBL" id="DAD52422.1"/>
    </source>
</evidence>
<feature type="binding site" evidence="9">
    <location>
        <position position="337"/>
    </location>
    <ligand>
        <name>Mg(2+)</name>
        <dbReference type="ChEBI" id="CHEBI:18420"/>
        <label>2</label>
    </ligand>
</feature>
<evidence type="ECO:0000256" key="3">
    <source>
        <dbReference type="ARBA" id="ARBA00022679"/>
    </source>
</evidence>
<keyword evidence="3" id="KW-0808">Transferase</keyword>
<dbReference type="InterPro" id="IPR005093">
    <property type="entry name" value="RNArep_beta"/>
</dbReference>
<protein>
    <recommendedName>
        <fullName evidence="1">RNA-directed RNA polymerase</fullName>
        <ecNumber evidence="1">2.7.7.48</ecNumber>
    </recommendedName>
    <alternativeName>
        <fullName evidence="7">RNA replicase beta chain</fullName>
    </alternativeName>
</protein>
<dbReference type="KEGG" id="vg:80396868"/>
<dbReference type="EMBL" id="BK014098">
    <property type="protein sequence ID" value="DAD52422.1"/>
    <property type="molecule type" value="Genomic_RNA"/>
</dbReference>
<dbReference type="Pfam" id="PF03431">
    <property type="entry name" value="RNA_replicase_B"/>
    <property type="match status" value="1"/>
</dbReference>
<sequence length="555" mass="62431">MDMLPIVIKSLGRDIKALGITVPVKHSDPWANPRESAAASILTSLFKKFKDLENTKEQDAAALAKFEASNLGCLEWDLQLNTSLDEELYGDVKDILWRFFTKEGDPIADNLDDCFMHGSLGAGASIGSPHESLYAKLFASSVAAPNHGLIFHYENYIQHFAEWNNAELIRKAYHGDVVCRPSSRLSFVAKNDVISRTTCTETSLGMYYQLGLGNVIKDRLSEFFGIDLRTQPDLNRELARVGSIDGSWATIDLESASDTIGLKMCKGILPPHVMSLIDLLRSRSTTYRGRVIPLHMVSTMGNGFTFPLQTAIFAAVVKSVMISYGVHNQKVDVFGDDIIVPTKMFNRVVRLLGILGFRVNHDKSFSEGPFRESCGHDYYEGVNVRGVYIKTLRGDQAINVAINRLNEFSIAHGIPLPRTVKALRSFLSRTLYVPMSAQADAGIRVLVRTGETRPRYITDRQAYTFIQYEYCPRRFHWNRWGWLPVPKGKLSYNCSGLLLSVLYGEVVPSHLTSRDEGKWRTKRRYSSNWDYIDPSSPLAGEDARKIFSFLECNLN</sequence>
<comment type="cofactor">
    <cofactor evidence="9">
        <name>Mg(2+)</name>
        <dbReference type="ChEBI" id="CHEBI:18420"/>
    </cofactor>
    <text evidence="9">Binds 2 Mg(2+) per subunit.</text>
</comment>
<dbReference type="RefSeq" id="YP_010768701.1">
    <property type="nucleotide sequence ID" value="NC_073767.1"/>
</dbReference>
<name>A0A8S5L3U2_9VIRU</name>
<dbReference type="GO" id="GO:0039694">
    <property type="term" value="P:viral RNA genome replication"/>
    <property type="evidence" value="ECO:0007669"/>
    <property type="project" value="InterPro"/>
</dbReference>
<dbReference type="EC" id="2.7.7.48" evidence="1"/>
<dbReference type="GO" id="GO:0046872">
    <property type="term" value="F:metal ion binding"/>
    <property type="evidence" value="ECO:0007669"/>
    <property type="project" value="UniProtKB-KW"/>
</dbReference>
<keyword evidence="4" id="KW-0548">Nucleotidyltransferase</keyword>
<evidence type="ECO:0000256" key="7">
    <source>
        <dbReference type="ARBA" id="ARBA00030248"/>
    </source>
</evidence>
<dbReference type="InterPro" id="IPR007096">
    <property type="entry name" value="RNA-dir_Rpol_cat_phage"/>
</dbReference>
<proteinExistence type="predicted"/>
<evidence type="ECO:0000313" key="12">
    <source>
        <dbReference type="Proteomes" id="UP000678875"/>
    </source>
</evidence>
<dbReference type="SUPFAM" id="SSF56672">
    <property type="entry name" value="DNA/RNA polymerases"/>
    <property type="match status" value="1"/>
</dbReference>
<accession>A0A8S5L3U2</accession>
<dbReference type="GO" id="GO:0000166">
    <property type="term" value="F:nucleotide binding"/>
    <property type="evidence" value="ECO:0007669"/>
    <property type="project" value="UniProtKB-KW"/>
</dbReference>
<reference evidence="11" key="1">
    <citation type="submission" date="2020-09" db="EMBL/GenBank/DDBJ databases">
        <title>Leviviricetes taxonomy.</title>
        <authorList>
            <person name="Stockdale S.R."/>
            <person name="Callanan J."/>
            <person name="Adriaenssens E.M."/>
            <person name="Kuhn J.H."/>
            <person name="Rumnieks J."/>
            <person name="Shkoporov A."/>
            <person name="Draper L.A."/>
            <person name="Ross P."/>
            <person name="Hill C."/>
        </authorList>
    </citation>
    <scope>NUCLEOTIDE SEQUENCE</scope>
</reference>
<dbReference type="Proteomes" id="UP000678875">
    <property type="component" value="Segment"/>
</dbReference>
<dbReference type="InterPro" id="IPR043502">
    <property type="entry name" value="DNA/RNA_pol_sf"/>
</dbReference>
<evidence type="ECO:0000256" key="5">
    <source>
        <dbReference type="ARBA" id="ARBA00022741"/>
    </source>
</evidence>
<keyword evidence="12" id="KW-1185">Reference proteome</keyword>
<keyword evidence="9" id="KW-0460">Magnesium</keyword>
<evidence type="ECO:0000256" key="9">
    <source>
        <dbReference type="PIRSR" id="PIRSR605093-1"/>
    </source>
</evidence>
<organism evidence="11 12">
    <name type="scientific">ssRNA phage SRR5466725_3</name>
    <dbReference type="NCBI Taxonomy" id="2786422"/>
    <lineage>
        <taxon>Viruses</taxon>
        <taxon>Riboviria</taxon>
        <taxon>Orthornavirae</taxon>
        <taxon>Lenarviricota</taxon>
        <taxon>Leviviricetes</taxon>
        <taxon>Norzivirales</taxon>
        <taxon>Atkinsviridae</taxon>
        <taxon>Bahdevuvirus</taxon>
        <taxon>Bahdevuvirus limadaptatum</taxon>
    </lineage>
</organism>
<keyword evidence="5" id="KW-0547">Nucleotide-binding</keyword>
<keyword evidence="6" id="KW-0693">Viral RNA replication</keyword>
<feature type="binding site" evidence="9">
    <location>
        <position position="336"/>
    </location>
    <ligand>
        <name>Mg(2+)</name>
        <dbReference type="ChEBI" id="CHEBI:18420"/>
        <label>2</label>
    </ligand>
</feature>
<dbReference type="GO" id="GO:0003968">
    <property type="term" value="F:RNA-directed RNA polymerase activity"/>
    <property type="evidence" value="ECO:0007669"/>
    <property type="project" value="UniProtKB-KW"/>
</dbReference>
<feature type="binding site" evidence="9">
    <location>
        <position position="252"/>
    </location>
    <ligand>
        <name>Mg(2+)</name>
        <dbReference type="ChEBI" id="CHEBI:18420"/>
        <label>2</label>
    </ligand>
</feature>
<gene>
    <name evidence="11" type="primary">SRR5466725_3_4</name>
</gene>
<evidence type="ECO:0000259" key="10">
    <source>
        <dbReference type="PROSITE" id="PS50522"/>
    </source>
</evidence>
<feature type="domain" description="RdRp catalytic" evidence="10">
    <location>
        <begin position="237"/>
        <end position="368"/>
    </location>
</feature>
<evidence type="ECO:0000256" key="6">
    <source>
        <dbReference type="ARBA" id="ARBA00022953"/>
    </source>
</evidence>
<dbReference type="PROSITE" id="PS50522">
    <property type="entry name" value="RDRP_PHAGE"/>
    <property type="match status" value="1"/>
</dbReference>
<evidence type="ECO:0000256" key="2">
    <source>
        <dbReference type="ARBA" id="ARBA00022484"/>
    </source>
</evidence>
<dbReference type="GeneID" id="80396868"/>